<keyword evidence="8 12" id="KW-1133">Transmembrane helix</keyword>
<dbReference type="Pfam" id="PF03901">
    <property type="entry name" value="Glyco_transf_22"/>
    <property type="match status" value="1"/>
</dbReference>
<comment type="catalytic activity">
    <reaction evidence="11">
        <text>an alpha-D-Man-(1-&gt;2)-alpha-D-Man-(1-&gt;2)-alpha-D-Man-(1-&gt;3)-[alpha-D-Man-(1-&gt;2)-alpha-D-Man-(1-&gt;3)-alpha-D-Man-(1-&gt;6)]-beta-D-Man-(1-&gt;4)-beta-D-GlcNAc-(1-&gt;4)-alpha-D-GlcNAc-diphospho-di-trans,poly-cis-dolichol + a di-trans,poly-cis-dolichyl beta-D-mannosyl phosphate = an alpha-D-Man-(1-&gt;2)-alpha-D-Man-(1-&gt;2)-alpha-D-Man-(1-&gt;3)-[alpha-D-Man-(1-&gt;2)-alpha-D-Man-(1-&gt;3)-[alpha-D-Man-(1-&gt;6)]-alpha-D-Man-(1-&gt;6)]-beta-D-Man-(1-&gt;4)-beta-D-GlcNAc-(1-&gt;4)-alpha-D-GlcNAc-diphospho-di-trans,poly-cis-dolichol + a di-trans,poly-cis-dolichyl phosphate + H(+)</text>
        <dbReference type="Rhea" id="RHEA:29535"/>
        <dbReference type="Rhea" id="RHEA-COMP:19498"/>
        <dbReference type="Rhea" id="RHEA-COMP:19501"/>
        <dbReference type="Rhea" id="RHEA-COMP:19518"/>
        <dbReference type="Rhea" id="RHEA-COMP:19519"/>
        <dbReference type="ChEBI" id="CHEBI:15378"/>
        <dbReference type="ChEBI" id="CHEBI:57683"/>
        <dbReference type="ChEBI" id="CHEBI:58211"/>
        <dbReference type="ChEBI" id="CHEBI:132517"/>
        <dbReference type="ChEBI" id="CHEBI:132519"/>
        <dbReference type="EC" id="2.4.1.260"/>
    </reaction>
    <physiologicalReaction direction="left-to-right" evidence="11">
        <dbReference type="Rhea" id="RHEA:29536"/>
    </physiologicalReaction>
</comment>
<evidence type="ECO:0000256" key="3">
    <source>
        <dbReference type="ARBA" id="ARBA00007063"/>
    </source>
</evidence>
<protein>
    <recommendedName>
        <fullName evidence="12">Mannosyltransferase</fullName>
        <ecNumber evidence="12">2.4.1.-</ecNumber>
    </recommendedName>
</protein>
<dbReference type="OrthoDB" id="19039at2759"/>
<dbReference type="GO" id="GO:0005789">
    <property type="term" value="C:endoplasmic reticulum membrane"/>
    <property type="evidence" value="ECO:0007669"/>
    <property type="project" value="UniProtKB-SubCell"/>
</dbReference>
<evidence type="ECO:0000313" key="15">
    <source>
        <dbReference type="EMBL" id="KAF7727157.1"/>
    </source>
</evidence>
<comment type="pathway">
    <text evidence="2">Protein modification; protein glycosylation.</text>
</comment>
<feature type="domain" description="Glutaredoxin" evidence="14">
    <location>
        <begin position="515"/>
        <end position="578"/>
    </location>
</feature>
<feature type="transmembrane region" description="Helical" evidence="12">
    <location>
        <begin position="297"/>
        <end position="312"/>
    </location>
</feature>
<proteinExistence type="inferred from homology"/>
<dbReference type="Gene3D" id="3.40.30.10">
    <property type="entry name" value="Glutaredoxin"/>
    <property type="match status" value="1"/>
</dbReference>
<evidence type="ECO:0000256" key="9">
    <source>
        <dbReference type="ARBA" id="ARBA00023136"/>
    </source>
</evidence>
<keyword evidence="5 15" id="KW-0808">Transferase</keyword>
<dbReference type="Pfam" id="PF00462">
    <property type="entry name" value="Glutaredoxin"/>
    <property type="match status" value="1"/>
</dbReference>
<keyword evidence="13" id="KW-0732">Signal</keyword>
<dbReference type="SUPFAM" id="SSF52833">
    <property type="entry name" value="Thioredoxin-like"/>
    <property type="match status" value="1"/>
</dbReference>
<dbReference type="PANTHER" id="PTHR22760">
    <property type="entry name" value="GLYCOSYLTRANSFERASE"/>
    <property type="match status" value="1"/>
</dbReference>
<evidence type="ECO:0000256" key="6">
    <source>
        <dbReference type="ARBA" id="ARBA00022692"/>
    </source>
</evidence>
<evidence type="ECO:0000313" key="16">
    <source>
        <dbReference type="Proteomes" id="UP000605846"/>
    </source>
</evidence>
<keyword evidence="7 12" id="KW-0256">Endoplasmic reticulum</keyword>
<feature type="transmembrane region" description="Helical" evidence="12">
    <location>
        <begin position="177"/>
        <end position="202"/>
    </location>
</feature>
<dbReference type="InterPro" id="IPR011899">
    <property type="entry name" value="Glutaredoxin_euk/vir"/>
</dbReference>
<sequence length="600" mass="68573">MKLVALIFLLICYYCILCPYTKVEESFNLQATHDVMHHFTNIDRYDHLEFPGVVPRTFLGPTILGLLTYAVTHVLRWFIPEGKVINTTIAEQIVARLILGAIVTISLNRFTKAVNLLFGYRAAIAFVLLLCCQFHILFWSSRTLPNTFALPLALVGLANWIESLAETVNHVTKLRRMITYMTIGGIVFRFEVGILLAILVVAEWINHRLSIRTIVTQGVAVAAFSLALTVPLDSMFWRRWLWPEGVVFYFNAILNKSSEWGTLPFHAYFANFLPRLLLLSYPLSVIAFLTEVRVRRMLAPALVYVLAFSLLPHKEWRFIIYTIPLFTAAAASVTAKVSIRMKRSVIYSILLLGIIGGMILSFAGSNLMFAISRRNYPGGHALYGLHTLEDQGKQVSVHIDVLTAMTGASRFGQMNPHWTYNKNESYTTSDDFIEAGYTHLITATPEMHSEFQLIDTTYGFDHLKLKPLQTYLEEFAPVWDRLWPVEIIVKPKLYTLRLQHPQQTWIECMLRKYPVILFSKTYCSYCKLAKSILNRYCDKQYHVVEVDQRSDAWEMKKALYQLSGRQTFPNLFVNGKSVGGADELKAHDQNGALRDMLPCK</sequence>
<comment type="subcellular location">
    <subcellularLocation>
        <location evidence="1 12">Endoplasmic reticulum membrane</location>
        <topology evidence="1 12">Multi-pass membrane protein</topology>
    </subcellularLocation>
</comment>
<dbReference type="PROSITE" id="PS51354">
    <property type="entry name" value="GLUTAREDOXIN_2"/>
    <property type="match status" value="1"/>
</dbReference>
<dbReference type="InterPro" id="IPR002109">
    <property type="entry name" value="Glutaredoxin"/>
</dbReference>
<feature type="transmembrane region" description="Helical" evidence="12">
    <location>
        <begin position="272"/>
        <end position="290"/>
    </location>
</feature>
<keyword evidence="4 12" id="KW-0328">Glycosyltransferase</keyword>
<evidence type="ECO:0000256" key="5">
    <source>
        <dbReference type="ARBA" id="ARBA00022679"/>
    </source>
</evidence>
<dbReference type="GO" id="GO:0006487">
    <property type="term" value="P:protein N-linked glycosylation"/>
    <property type="evidence" value="ECO:0007669"/>
    <property type="project" value="TreeGrafter"/>
</dbReference>
<dbReference type="Proteomes" id="UP000605846">
    <property type="component" value="Unassembled WGS sequence"/>
</dbReference>
<organism evidence="15 16">
    <name type="scientific">Apophysomyces ossiformis</name>
    <dbReference type="NCBI Taxonomy" id="679940"/>
    <lineage>
        <taxon>Eukaryota</taxon>
        <taxon>Fungi</taxon>
        <taxon>Fungi incertae sedis</taxon>
        <taxon>Mucoromycota</taxon>
        <taxon>Mucoromycotina</taxon>
        <taxon>Mucoromycetes</taxon>
        <taxon>Mucorales</taxon>
        <taxon>Mucorineae</taxon>
        <taxon>Mucoraceae</taxon>
        <taxon>Apophysomyces</taxon>
    </lineage>
</organism>
<dbReference type="UniPathway" id="UPA00378"/>
<dbReference type="InterPro" id="IPR036249">
    <property type="entry name" value="Thioredoxin-like_sf"/>
</dbReference>
<keyword evidence="6 12" id="KW-0812">Transmembrane</keyword>
<feature type="transmembrane region" description="Helical" evidence="12">
    <location>
        <begin position="318"/>
        <end position="337"/>
    </location>
</feature>
<dbReference type="EMBL" id="JABAYA010000063">
    <property type="protein sequence ID" value="KAF7727157.1"/>
    <property type="molecule type" value="Genomic_DNA"/>
</dbReference>
<feature type="transmembrane region" description="Helical" evidence="12">
    <location>
        <begin position="117"/>
        <end position="140"/>
    </location>
</feature>
<gene>
    <name evidence="15" type="primary">ALG12</name>
    <name evidence="15" type="ORF">EC973_007932</name>
</gene>
<dbReference type="AlphaFoldDB" id="A0A8H7BUF0"/>
<evidence type="ECO:0000256" key="8">
    <source>
        <dbReference type="ARBA" id="ARBA00022989"/>
    </source>
</evidence>
<dbReference type="InterPro" id="IPR014025">
    <property type="entry name" value="Glutaredoxin_subgr"/>
</dbReference>
<dbReference type="NCBIfam" id="TIGR02180">
    <property type="entry name" value="GRX_euk"/>
    <property type="match status" value="1"/>
</dbReference>
<keyword evidence="9 12" id="KW-0472">Membrane</keyword>
<evidence type="ECO:0000256" key="7">
    <source>
        <dbReference type="ARBA" id="ARBA00022824"/>
    </source>
</evidence>
<keyword evidence="16" id="KW-1185">Reference proteome</keyword>
<feature type="transmembrane region" description="Helical" evidence="12">
    <location>
        <begin position="349"/>
        <end position="371"/>
    </location>
</feature>
<dbReference type="CDD" id="cd03419">
    <property type="entry name" value="GRX_GRXh_1_2_like"/>
    <property type="match status" value="1"/>
</dbReference>
<accession>A0A8H7BUF0</accession>
<dbReference type="GO" id="GO:0052917">
    <property type="term" value="F:dol-P-Man:Man(7)GlcNAc(2)-PP-Dol alpha-1,6-mannosyltransferase activity"/>
    <property type="evidence" value="ECO:0007669"/>
    <property type="project" value="UniProtKB-EC"/>
</dbReference>
<comment type="function">
    <text evidence="10">Mannosyltransferase that operates in the biosynthetic pathway of dolichol-linked oligosaccharides, the glycan precursors employed in protein asparagine (N)-glycosylation. The assembly of dolichol-linked oligosaccharides begins on the cytosolic side of the endoplasmic reticulum membrane and finishes in its lumen. The sequential addition of sugars to dolichol pyrophosphate produces dolichol-linked oligosaccharides containing fourteen sugars, including two GlcNAcs, nine mannoses and three glucoses. Once assembled, the oligosaccharide is transferred from the lipid to nascent proteins by oligosaccharyltransferases. In the lumen of the endoplasmic reticulum, adds the eighth mannose residue in an alpha-1,6 linkage onto Man(7)GlcNAc(2)-PP-dolichol to produce Man(8)GlcNAc(2)-PP-dolichol.</text>
</comment>
<feature type="chain" id="PRO_5034362751" description="Mannosyltransferase" evidence="13">
    <location>
        <begin position="18"/>
        <end position="600"/>
    </location>
</feature>
<evidence type="ECO:0000259" key="14">
    <source>
        <dbReference type="Pfam" id="PF00462"/>
    </source>
</evidence>
<feature type="transmembrane region" description="Helical" evidence="12">
    <location>
        <begin position="214"/>
        <end position="232"/>
    </location>
</feature>
<dbReference type="InterPro" id="IPR005599">
    <property type="entry name" value="GPI_mannosylTrfase"/>
</dbReference>
<dbReference type="PANTHER" id="PTHR22760:SF1">
    <property type="entry name" value="DOL-P-MAN:MAN(7)GLCNAC(2)-PP-DOL ALPHA-1,6-MANNOSYLTRANSFERASE"/>
    <property type="match status" value="1"/>
</dbReference>
<evidence type="ECO:0000256" key="1">
    <source>
        <dbReference type="ARBA" id="ARBA00004477"/>
    </source>
</evidence>
<dbReference type="EC" id="2.4.1.-" evidence="12"/>
<evidence type="ECO:0000256" key="12">
    <source>
        <dbReference type="RuleBase" id="RU363075"/>
    </source>
</evidence>
<evidence type="ECO:0000256" key="2">
    <source>
        <dbReference type="ARBA" id="ARBA00004922"/>
    </source>
</evidence>
<reference evidence="15" key="1">
    <citation type="submission" date="2020-01" db="EMBL/GenBank/DDBJ databases">
        <title>Genome Sequencing of Three Apophysomyces-Like Fungal Strains Confirms a Novel Fungal Genus in the Mucoromycota with divergent Burkholderia-like Endosymbiotic Bacteria.</title>
        <authorList>
            <person name="Stajich J.E."/>
            <person name="Macias A.M."/>
            <person name="Carter-House D."/>
            <person name="Lovett B."/>
            <person name="Kasson L.R."/>
            <person name="Berry K."/>
            <person name="Grigoriev I."/>
            <person name="Chang Y."/>
            <person name="Spatafora J."/>
            <person name="Kasson M.T."/>
        </authorList>
    </citation>
    <scope>NUCLEOTIDE SEQUENCE</scope>
    <source>
        <strain evidence="15">NRRL A-21654</strain>
    </source>
</reference>
<comment type="similarity">
    <text evidence="3 12">Belongs to the glycosyltransferase 22 family.</text>
</comment>
<evidence type="ECO:0000256" key="13">
    <source>
        <dbReference type="SAM" id="SignalP"/>
    </source>
</evidence>
<name>A0A8H7BUF0_9FUNG</name>
<dbReference type="GO" id="GO:0016491">
    <property type="term" value="F:oxidoreductase activity"/>
    <property type="evidence" value="ECO:0007669"/>
    <property type="project" value="UniProtKB-ARBA"/>
</dbReference>
<evidence type="ECO:0000256" key="10">
    <source>
        <dbReference type="ARBA" id="ARBA00044721"/>
    </source>
</evidence>
<comment type="caution">
    <text evidence="15">The sequence shown here is derived from an EMBL/GenBank/DDBJ whole genome shotgun (WGS) entry which is preliminary data.</text>
</comment>
<evidence type="ECO:0000256" key="11">
    <source>
        <dbReference type="ARBA" id="ARBA00048899"/>
    </source>
</evidence>
<feature type="transmembrane region" description="Helical" evidence="12">
    <location>
        <begin position="58"/>
        <end position="79"/>
    </location>
</feature>
<evidence type="ECO:0000256" key="4">
    <source>
        <dbReference type="ARBA" id="ARBA00022676"/>
    </source>
</evidence>
<feature type="signal peptide" evidence="13">
    <location>
        <begin position="1"/>
        <end position="17"/>
    </location>
</feature>
<dbReference type="PRINTS" id="PR00160">
    <property type="entry name" value="GLUTAREDOXIN"/>
</dbReference>